<dbReference type="Gene3D" id="3.30.565.10">
    <property type="entry name" value="Histidine kinase-like ATPase, C-terminal domain"/>
    <property type="match status" value="1"/>
</dbReference>
<feature type="binding site" evidence="11">
    <location>
        <position position="41"/>
    </location>
    <ligand>
        <name>ATP</name>
        <dbReference type="ChEBI" id="CHEBI:30616"/>
    </ligand>
</feature>
<dbReference type="Pfam" id="PF00183">
    <property type="entry name" value="HSP90"/>
    <property type="match status" value="1"/>
</dbReference>
<evidence type="ECO:0000256" key="5">
    <source>
        <dbReference type="ARBA" id="ARBA00022840"/>
    </source>
</evidence>
<dbReference type="GO" id="GO:0140662">
    <property type="term" value="F:ATP-dependent protein folding chaperone"/>
    <property type="evidence" value="ECO:0007669"/>
    <property type="project" value="InterPro"/>
</dbReference>
<dbReference type="Gene3D" id="3.40.50.11260">
    <property type="match status" value="1"/>
</dbReference>
<evidence type="ECO:0000259" key="12">
    <source>
        <dbReference type="SMART" id="SM00387"/>
    </source>
</evidence>
<dbReference type="NCBIfam" id="NF003555">
    <property type="entry name" value="PRK05218.1"/>
    <property type="match status" value="1"/>
</dbReference>
<dbReference type="AlphaFoldDB" id="A0A4V3D8D6"/>
<dbReference type="HAMAP" id="MF_00505">
    <property type="entry name" value="HSP90"/>
    <property type="match status" value="1"/>
</dbReference>
<dbReference type="InterPro" id="IPR037196">
    <property type="entry name" value="HSP90_C"/>
</dbReference>
<reference evidence="13 14" key="1">
    <citation type="submission" date="2019-03" db="EMBL/GenBank/DDBJ databases">
        <title>Genomic Encyclopedia of Type Strains, Phase IV (KMG-IV): sequencing the most valuable type-strain genomes for metagenomic binning, comparative biology and taxonomic classification.</title>
        <authorList>
            <person name="Goeker M."/>
        </authorList>
    </citation>
    <scope>NUCLEOTIDE SEQUENCE [LARGE SCALE GENOMIC DNA]</scope>
    <source>
        <strain evidence="13 14">DSM 103792</strain>
    </source>
</reference>
<feature type="region of interest" description="A; substrate-binding" evidence="10">
    <location>
        <begin position="1"/>
        <end position="338"/>
    </location>
</feature>
<keyword evidence="4 10" id="KW-0547">Nucleotide-binding</keyword>
<accession>A0A4V3D8D6</accession>
<dbReference type="InterPro" id="IPR019805">
    <property type="entry name" value="Heat_shock_protein_90_CS"/>
</dbReference>
<dbReference type="PROSITE" id="PS00298">
    <property type="entry name" value="HSP90"/>
    <property type="match status" value="1"/>
</dbReference>
<dbReference type="SUPFAM" id="SSF55874">
    <property type="entry name" value="ATPase domain of HSP90 chaperone/DNA topoisomerase II/histidine kinase"/>
    <property type="match status" value="1"/>
</dbReference>
<evidence type="ECO:0000256" key="7">
    <source>
        <dbReference type="ARBA" id="ARBA00023186"/>
    </source>
</evidence>
<feature type="region of interest" description="C" evidence="10">
    <location>
        <begin position="555"/>
        <end position="630"/>
    </location>
</feature>
<sequence>MSAATARETRRFETEVKQLLHLMVHSLYSNKEIFLRELISNAADAADKLRFNALSNPELLAGDNDVRVRLIVDKEAGTLTISDNGIGMTRDEAIANLGTIAKSGTAEFLSKLSGDQKKDAQLIGQFGVGFYSGFIVADRITVRSRAAGTKPQEAIQWESAGDGEFTIESINKEERGTDVVLHLKEGEKAFLEPWRLRSLVHKYSEHIAIPVQLPKEDDEGKATDEFETANKATALWTRPKSEISDEEYKEFYKHIAHDFDEPLTWAHNRVEGKHEYTSLFYIPKRAPFDLWNRDRPRGVKLYVKRVFIMDDAEQFLPVYLRFARGVIDSNDLPLNVSREILQDSSVTDALRKQSVKRILGMLDDLAKDEEKYLGFWDEFGQVLKEGLGEDFANREAIAKLLRFASTHNDDAKQSVSLGAYVERMKTNQTAIYYLSAENYSSAKHSPHLEVFRKKGIEVLLLTDRIDEWMLSYLNDFDGKPLVSVTRGELDLGALETETDKAIQKELEQQSAGLVERIKNALGERVKEVRITHRLTDSPACVVGEKHEMGAHMLKLMKQTGQDVPEFKPIFEINPEHALIKRLDAEQDEARFGELTDVLFDQARLAESGQLESAGSYVAKMNKLLLELLAK</sequence>
<dbReference type="InterPro" id="IPR020568">
    <property type="entry name" value="Ribosomal_Su5_D2-typ_SF"/>
</dbReference>
<dbReference type="InterPro" id="IPR036890">
    <property type="entry name" value="HATPase_C_sf"/>
</dbReference>
<gene>
    <name evidence="10" type="primary">htpG</name>
    <name evidence="13" type="ORF">EV696_101353</name>
</gene>
<evidence type="ECO:0000256" key="2">
    <source>
        <dbReference type="ARBA" id="ARBA00008239"/>
    </source>
</evidence>
<evidence type="ECO:0000256" key="8">
    <source>
        <dbReference type="ARBA" id="ARBA00058590"/>
    </source>
</evidence>
<keyword evidence="6 10" id="KW-0346">Stress response</keyword>
<dbReference type="FunFam" id="3.30.565.10:FF:000009">
    <property type="entry name" value="Molecular chaperone HtpG"/>
    <property type="match status" value="1"/>
</dbReference>
<keyword evidence="5 10" id="KW-0067">ATP-binding</keyword>
<dbReference type="Gene3D" id="1.20.120.790">
    <property type="entry name" value="Heat shock protein 90, C-terminal domain"/>
    <property type="match status" value="1"/>
</dbReference>
<dbReference type="PRINTS" id="PR00775">
    <property type="entry name" value="HEATSHOCK90"/>
</dbReference>
<evidence type="ECO:0000256" key="11">
    <source>
        <dbReference type="PIRSR" id="PIRSR002583-1"/>
    </source>
</evidence>
<evidence type="ECO:0000256" key="6">
    <source>
        <dbReference type="ARBA" id="ARBA00023016"/>
    </source>
</evidence>
<dbReference type="PIRSF" id="PIRSF002583">
    <property type="entry name" value="Hsp90"/>
    <property type="match status" value="1"/>
</dbReference>
<feature type="binding site" evidence="11">
    <location>
        <position position="37"/>
    </location>
    <ligand>
        <name>ATP</name>
        <dbReference type="ChEBI" id="CHEBI:30616"/>
    </ligand>
</feature>
<feature type="domain" description="Histidine kinase/HSP90-like ATPase" evidence="12">
    <location>
        <begin position="30"/>
        <end position="187"/>
    </location>
</feature>
<keyword evidence="3 10" id="KW-0963">Cytoplasm</keyword>
<dbReference type="RefSeq" id="WP_133587316.1">
    <property type="nucleotide sequence ID" value="NZ_CP037953.1"/>
</dbReference>
<comment type="similarity">
    <text evidence="2 10">Belongs to the heat shock protein 90 family.</text>
</comment>
<comment type="caution">
    <text evidence="13">The sequence shown here is derived from an EMBL/GenBank/DDBJ whole genome shotgun (WGS) entry which is preliminary data.</text>
</comment>
<comment type="function">
    <text evidence="8 10">Molecular chaperone. Has ATPase activity.</text>
</comment>
<proteinExistence type="inferred from homology"/>
<evidence type="ECO:0000256" key="9">
    <source>
        <dbReference type="ARBA" id="ARBA00070675"/>
    </source>
</evidence>
<name>A0A4V3D8D6_9GAMM</name>
<dbReference type="OrthoDB" id="9802640at2"/>
<dbReference type="CDD" id="cd16927">
    <property type="entry name" value="HATPase_Hsp90-like"/>
    <property type="match status" value="1"/>
</dbReference>
<feature type="binding site" evidence="11">
    <location>
        <position position="102"/>
    </location>
    <ligand>
        <name>ATP</name>
        <dbReference type="ChEBI" id="CHEBI:30616"/>
    </ligand>
</feature>
<comment type="subcellular location">
    <subcellularLocation>
        <location evidence="1 10">Cytoplasm</location>
    </subcellularLocation>
</comment>
<dbReference type="PANTHER" id="PTHR11528">
    <property type="entry name" value="HEAT SHOCK PROTEIN 90 FAMILY MEMBER"/>
    <property type="match status" value="1"/>
</dbReference>
<dbReference type="GO" id="GO:0016887">
    <property type="term" value="F:ATP hydrolysis activity"/>
    <property type="evidence" value="ECO:0007669"/>
    <property type="project" value="InterPro"/>
</dbReference>
<feature type="binding site" evidence="11">
    <location>
        <position position="338"/>
    </location>
    <ligand>
        <name>ATP</name>
        <dbReference type="ChEBI" id="CHEBI:30616"/>
    </ligand>
</feature>
<evidence type="ECO:0000313" key="13">
    <source>
        <dbReference type="EMBL" id="TDQ51377.1"/>
    </source>
</evidence>
<dbReference type="GO" id="GO:0005524">
    <property type="term" value="F:ATP binding"/>
    <property type="evidence" value="ECO:0007669"/>
    <property type="project" value="UniProtKB-UniRule"/>
</dbReference>
<dbReference type="EMBL" id="SNYM01000001">
    <property type="protein sequence ID" value="TDQ51377.1"/>
    <property type="molecule type" value="Genomic_DNA"/>
</dbReference>
<dbReference type="Pfam" id="PF13589">
    <property type="entry name" value="HATPase_c_3"/>
    <property type="match status" value="1"/>
</dbReference>
<evidence type="ECO:0000313" key="14">
    <source>
        <dbReference type="Proteomes" id="UP000295375"/>
    </source>
</evidence>
<organism evidence="13 14">
    <name type="scientific">Permianibacter aggregans</name>
    <dbReference type="NCBI Taxonomy" id="1510150"/>
    <lineage>
        <taxon>Bacteria</taxon>
        <taxon>Pseudomonadati</taxon>
        <taxon>Pseudomonadota</taxon>
        <taxon>Gammaproteobacteria</taxon>
        <taxon>Pseudomonadales</taxon>
        <taxon>Pseudomonadaceae</taxon>
        <taxon>Permianibacter</taxon>
    </lineage>
</organism>
<dbReference type="Proteomes" id="UP000295375">
    <property type="component" value="Unassembled WGS sequence"/>
</dbReference>
<dbReference type="FunFam" id="3.30.230.80:FF:000002">
    <property type="entry name" value="Molecular chaperone HtpG"/>
    <property type="match status" value="1"/>
</dbReference>
<dbReference type="GO" id="GO:0051082">
    <property type="term" value="F:unfolded protein binding"/>
    <property type="evidence" value="ECO:0007669"/>
    <property type="project" value="UniProtKB-UniRule"/>
</dbReference>
<evidence type="ECO:0000256" key="3">
    <source>
        <dbReference type="ARBA" id="ARBA00022490"/>
    </source>
</evidence>
<protein>
    <recommendedName>
        <fullName evidence="9 10">Chaperone protein HtpG</fullName>
    </recommendedName>
    <alternativeName>
        <fullName evidence="10">Heat shock protein HtpG</fullName>
    </alternativeName>
    <alternativeName>
        <fullName evidence="10">High temperature protein G</fullName>
    </alternativeName>
</protein>
<feature type="binding site" evidence="11">
    <location>
        <position position="96"/>
    </location>
    <ligand>
        <name>ATP</name>
        <dbReference type="ChEBI" id="CHEBI:30616"/>
    </ligand>
</feature>
<keyword evidence="7 10" id="KW-0143">Chaperone</keyword>
<evidence type="ECO:0000256" key="10">
    <source>
        <dbReference type="HAMAP-Rule" id="MF_00505"/>
    </source>
</evidence>
<dbReference type="SUPFAM" id="SSF54211">
    <property type="entry name" value="Ribosomal protein S5 domain 2-like"/>
    <property type="match status" value="1"/>
</dbReference>
<evidence type="ECO:0000256" key="4">
    <source>
        <dbReference type="ARBA" id="ARBA00022741"/>
    </source>
</evidence>
<dbReference type="SMART" id="SM00387">
    <property type="entry name" value="HATPase_c"/>
    <property type="match status" value="1"/>
</dbReference>
<keyword evidence="14" id="KW-1185">Reference proteome</keyword>
<dbReference type="GO" id="GO:0005737">
    <property type="term" value="C:cytoplasm"/>
    <property type="evidence" value="ECO:0007669"/>
    <property type="project" value="UniProtKB-SubCell"/>
</dbReference>
<evidence type="ECO:0000256" key="1">
    <source>
        <dbReference type="ARBA" id="ARBA00004496"/>
    </source>
</evidence>
<dbReference type="Gene3D" id="3.30.230.80">
    <property type="match status" value="1"/>
</dbReference>
<feature type="binding site" evidence="11">
    <location>
        <begin position="125"/>
        <end position="130"/>
    </location>
    <ligand>
        <name>ATP</name>
        <dbReference type="ChEBI" id="CHEBI:30616"/>
    </ligand>
</feature>
<feature type="binding site" evidence="11">
    <location>
        <position position="83"/>
    </location>
    <ligand>
        <name>ATP</name>
        <dbReference type="ChEBI" id="CHEBI:30616"/>
    </ligand>
</feature>
<feature type="binding site" evidence="11">
    <location>
        <position position="177"/>
    </location>
    <ligand>
        <name>ATP</name>
        <dbReference type="ChEBI" id="CHEBI:30616"/>
    </ligand>
</feature>
<feature type="binding site" evidence="11">
    <location>
        <position position="88"/>
    </location>
    <ligand>
        <name>ATP</name>
        <dbReference type="ChEBI" id="CHEBI:30616"/>
    </ligand>
</feature>
<dbReference type="InterPro" id="IPR003594">
    <property type="entry name" value="HATPase_dom"/>
</dbReference>
<dbReference type="SUPFAM" id="SSF110942">
    <property type="entry name" value="HSP90 C-terminal domain"/>
    <property type="match status" value="1"/>
</dbReference>
<dbReference type="InterPro" id="IPR001404">
    <property type="entry name" value="Hsp90_fam"/>
</dbReference>
<feature type="region of interest" description="B" evidence="10">
    <location>
        <begin position="339"/>
        <end position="554"/>
    </location>
</feature>
<comment type="subunit">
    <text evidence="10">Homodimer.</text>
</comment>
<dbReference type="InterPro" id="IPR020575">
    <property type="entry name" value="Hsp90_N"/>
</dbReference>
<feature type="binding site" evidence="11">
    <location>
        <begin position="103"/>
        <end position="104"/>
    </location>
    <ligand>
        <name>ATP</name>
        <dbReference type="ChEBI" id="CHEBI:30616"/>
    </ligand>
</feature>